<dbReference type="AlphaFoldDB" id="A0A5P8E5N9"/>
<evidence type="ECO:0000259" key="8">
    <source>
        <dbReference type="SMART" id="SM00900"/>
    </source>
</evidence>
<feature type="compositionally biased region" description="Polar residues" evidence="6">
    <location>
        <begin position="302"/>
        <end position="313"/>
    </location>
</feature>
<keyword evidence="10" id="KW-1185">Reference proteome</keyword>
<dbReference type="GO" id="GO:0022900">
    <property type="term" value="P:electron transport chain"/>
    <property type="evidence" value="ECO:0007669"/>
    <property type="project" value="InterPro"/>
</dbReference>
<dbReference type="InterPro" id="IPR017896">
    <property type="entry name" value="4Fe4S_Fe-S-bd"/>
</dbReference>
<feature type="compositionally biased region" description="Basic and acidic residues" evidence="6">
    <location>
        <begin position="315"/>
        <end position="330"/>
    </location>
</feature>
<feature type="transmembrane region" description="Helical" evidence="7">
    <location>
        <begin position="666"/>
        <end position="689"/>
    </location>
</feature>
<dbReference type="Pfam" id="PF04205">
    <property type="entry name" value="FMN_bind"/>
    <property type="match status" value="2"/>
</dbReference>
<evidence type="ECO:0000256" key="5">
    <source>
        <dbReference type="ARBA" id="ARBA00022982"/>
    </source>
</evidence>
<feature type="transmembrane region" description="Helical" evidence="7">
    <location>
        <begin position="512"/>
        <end position="531"/>
    </location>
</feature>
<dbReference type="Pfam" id="PF12801">
    <property type="entry name" value="Fer4_5"/>
    <property type="match status" value="2"/>
</dbReference>
<feature type="domain" description="FMN-binding" evidence="8">
    <location>
        <begin position="195"/>
        <end position="276"/>
    </location>
</feature>
<feature type="transmembrane region" description="Helical" evidence="7">
    <location>
        <begin position="635"/>
        <end position="654"/>
    </location>
</feature>
<protein>
    <submittedName>
        <fullName evidence="9">FMN-binding protein</fullName>
    </submittedName>
</protein>
<dbReference type="Proteomes" id="UP000249375">
    <property type="component" value="Chromosome"/>
</dbReference>
<dbReference type="PANTHER" id="PTHR36118:SF1">
    <property type="entry name" value="ION-TRANSLOCATING OXIDOREDUCTASE COMPLEX SUBUNIT G"/>
    <property type="match status" value="1"/>
</dbReference>
<feature type="compositionally biased region" description="Polar residues" evidence="6">
    <location>
        <begin position="80"/>
        <end position="93"/>
    </location>
</feature>
<feature type="transmembrane region" description="Helical" evidence="7">
    <location>
        <begin position="576"/>
        <end position="595"/>
    </location>
</feature>
<dbReference type="GO" id="GO:0010181">
    <property type="term" value="F:FMN binding"/>
    <property type="evidence" value="ECO:0007669"/>
    <property type="project" value="InterPro"/>
</dbReference>
<keyword evidence="1" id="KW-0813">Transport</keyword>
<evidence type="ECO:0000256" key="7">
    <source>
        <dbReference type="SAM" id="Phobius"/>
    </source>
</evidence>
<feature type="region of interest" description="Disordered" evidence="6">
    <location>
        <begin position="80"/>
        <end position="147"/>
    </location>
</feature>
<evidence type="ECO:0000256" key="4">
    <source>
        <dbReference type="ARBA" id="ARBA00022643"/>
    </source>
</evidence>
<evidence type="ECO:0000313" key="9">
    <source>
        <dbReference type="EMBL" id="QFQ12325.1"/>
    </source>
</evidence>
<feature type="domain" description="FMN-binding" evidence="8">
    <location>
        <begin position="419"/>
        <end position="500"/>
    </location>
</feature>
<feature type="compositionally biased region" description="Low complexity" evidence="6">
    <location>
        <begin position="136"/>
        <end position="147"/>
    </location>
</feature>
<evidence type="ECO:0000256" key="1">
    <source>
        <dbReference type="ARBA" id="ARBA00022448"/>
    </source>
</evidence>
<dbReference type="GO" id="GO:0009055">
    <property type="term" value="F:electron transfer activity"/>
    <property type="evidence" value="ECO:0007669"/>
    <property type="project" value="InterPro"/>
</dbReference>
<evidence type="ECO:0000256" key="6">
    <source>
        <dbReference type="SAM" id="MobiDB-lite"/>
    </source>
</evidence>
<sequence length="711" mass="76079">MNWNKLLQYGELLLSLLVVFLMLVASVVYGGYLFGKKIGEMQETDSVAQALPAGNAESPAKPFHGDMTLEKLRAEDSLAASQKDSSAINSSADVVNKEARSEKASAEEKKVQDVQPQVNKAEENTKSVQQKTSAKSEPSISAGASSPSAAQLSEMGLADVVLTAYGKGLWQVTNAAGKDNGTIVASEPFASGVKGYAGPTPVFIYVKPNGTVSAVVAASNAETPDFFAALADEGLFKAWNGKTTSAAASMQVDGITGATFSSHAVIQNVQAALKHYHANTSAKKTGTEEKAVLTKPTKSAEVVQSKSTLSQPETEQDHTKQVPMEKKPSPQEDPSVAAKETDTDSQSVADKPNAVPSAKSASHAAYGAEAPDAEQMVRLGLQDVLLEVADTGVWNVKARDGRSVGTLLSSAPFSKNIKGYHGPTPLYLLISADGKIKSVLPMSNEETPDFFRQLEEKGLFAAWNGMTISEATAAEVDAVTGATFSSRAVIQNVRTTLARYQHETADNDISPVIGWLKTILVLVILAAGVLARYRFKKNKKVRVAVLALNVVVTGFFCGQFLSLGMIRDWVADGVDFIAVLPAFAMLVLTLILGFLGKPNHHCTWVCPLGSLQELAYRLPLPKVKLKPKAYKVMRYVRLSVFLLLMLLAWTGIAIDGILDYEPFSAFLITTAAPAVIILAVVFIVASVFVPNVWCKCFCVMGEALNLSQRKD</sequence>
<keyword evidence="7" id="KW-0812">Transmembrane</keyword>
<keyword evidence="5" id="KW-0249">Electron transport</keyword>
<evidence type="ECO:0000313" key="10">
    <source>
        <dbReference type="Proteomes" id="UP000249375"/>
    </source>
</evidence>
<keyword evidence="3" id="KW-0285">Flavoprotein</keyword>
<dbReference type="InterPro" id="IPR010209">
    <property type="entry name" value="Ion_transpt_RnfG/RsxG"/>
</dbReference>
<dbReference type="RefSeq" id="WP_111898504.1">
    <property type="nucleotide sequence ID" value="NZ_CP033459.1"/>
</dbReference>
<dbReference type="EMBL" id="CP033459">
    <property type="protein sequence ID" value="QFQ12325.1"/>
    <property type="molecule type" value="Genomic_DNA"/>
</dbReference>
<name>A0A5P8E5N9_9BACT</name>
<keyword evidence="7" id="KW-1133">Transmembrane helix</keyword>
<dbReference type="KEGG" id="alq:C7Y71_004455"/>
<dbReference type="SMART" id="SM00900">
    <property type="entry name" value="FMN_bind"/>
    <property type="match status" value="2"/>
</dbReference>
<keyword evidence="4" id="KW-0288">FMN</keyword>
<proteinExistence type="predicted"/>
<reference evidence="9 10" key="1">
    <citation type="submission" date="2018-11" db="EMBL/GenBank/DDBJ databases">
        <authorList>
            <person name="Na S.W."/>
            <person name="Baik M."/>
        </authorList>
    </citation>
    <scope>NUCLEOTIDE SEQUENCE [LARGE SCALE GENOMIC DNA]</scope>
    <source>
        <strain evidence="9 10">E39</strain>
    </source>
</reference>
<keyword evidence="2" id="KW-0597">Phosphoprotein</keyword>
<feature type="transmembrane region" description="Helical" evidence="7">
    <location>
        <begin position="12"/>
        <end position="34"/>
    </location>
</feature>
<gene>
    <name evidence="9" type="ORF">C7Y71_004455</name>
</gene>
<accession>A0A5P8E5N9</accession>
<organism evidence="9 10">
    <name type="scientific">Pseudoprevotella muciniphila</name>
    <dbReference type="NCBI Taxonomy" id="2133944"/>
    <lineage>
        <taxon>Bacteria</taxon>
        <taxon>Pseudomonadati</taxon>
        <taxon>Bacteroidota</taxon>
        <taxon>Bacteroidia</taxon>
        <taxon>Bacteroidales</taxon>
        <taxon>Prevotellaceae</taxon>
        <taxon>Pseudoprevotella</taxon>
    </lineage>
</organism>
<feature type="compositionally biased region" description="Polar residues" evidence="6">
    <location>
        <begin position="126"/>
        <end position="135"/>
    </location>
</feature>
<feature type="region of interest" description="Disordered" evidence="6">
    <location>
        <begin position="280"/>
        <end position="367"/>
    </location>
</feature>
<evidence type="ECO:0000256" key="3">
    <source>
        <dbReference type="ARBA" id="ARBA00022630"/>
    </source>
</evidence>
<dbReference type="OrthoDB" id="9806398at2"/>
<evidence type="ECO:0000256" key="2">
    <source>
        <dbReference type="ARBA" id="ARBA00022553"/>
    </source>
</evidence>
<dbReference type="GO" id="GO:0005886">
    <property type="term" value="C:plasma membrane"/>
    <property type="evidence" value="ECO:0007669"/>
    <property type="project" value="InterPro"/>
</dbReference>
<feature type="compositionally biased region" description="Basic and acidic residues" evidence="6">
    <location>
        <begin position="95"/>
        <end position="112"/>
    </location>
</feature>
<dbReference type="InterPro" id="IPR007329">
    <property type="entry name" value="FMN-bd"/>
</dbReference>
<feature type="transmembrane region" description="Helical" evidence="7">
    <location>
        <begin position="543"/>
        <end position="564"/>
    </location>
</feature>
<dbReference type="PANTHER" id="PTHR36118">
    <property type="entry name" value="ION-TRANSLOCATING OXIDOREDUCTASE COMPLEX SUBUNIT G"/>
    <property type="match status" value="1"/>
</dbReference>
<keyword evidence="7" id="KW-0472">Membrane</keyword>